<dbReference type="AlphaFoldDB" id="A0A368U8L3"/>
<gene>
    <name evidence="1" type="ORF">DU506_07830</name>
</gene>
<protein>
    <recommendedName>
        <fullName evidence="3">PhoP regulatory network protein YrbL</fullName>
    </recommendedName>
</protein>
<proteinExistence type="predicted"/>
<dbReference type="Proteomes" id="UP000253204">
    <property type="component" value="Unassembled WGS sequence"/>
</dbReference>
<comment type="caution">
    <text evidence="1">The sequence shown here is derived from an EMBL/GenBank/DDBJ whole genome shotgun (WGS) entry which is preliminary data.</text>
</comment>
<evidence type="ECO:0000313" key="2">
    <source>
        <dbReference type="Proteomes" id="UP000253204"/>
    </source>
</evidence>
<reference evidence="1 2" key="1">
    <citation type="submission" date="2018-07" db="EMBL/GenBank/DDBJ databases">
        <title>Halomonas rutogse sp. nov., isolated from Lake TangqianCo on Tibetan Plateau.</title>
        <authorList>
            <person name="Lu H."/>
            <person name="Xing P."/>
            <person name="Wu Q."/>
        </authorList>
    </citation>
    <scope>NUCLEOTIDE SEQUENCE [LARGE SCALE GENOMIC DNA]</scope>
    <source>
        <strain evidence="1 2">TQ8S</strain>
    </source>
</reference>
<dbReference type="InterPro" id="IPR019647">
    <property type="entry name" value="PhoP_reg_network_YrbL"/>
</dbReference>
<accession>A0A368U8L3</accession>
<organism evidence="1 2">
    <name type="scientific">Vreelandella rituensis</name>
    <dbReference type="NCBI Taxonomy" id="2282306"/>
    <lineage>
        <taxon>Bacteria</taxon>
        <taxon>Pseudomonadati</taxon>
        <taxon>Pseudomonadota</taxon>
        <taxon>Gammaproteobacteria</taxon>
        <taxon>Oceanospirillales</taxon>
        <taxon>Halomonadaceae</taxon>
        <taxon>Vreelandella</taxon>
    </lineage>
</organism>
<sequence>MLLAEGNKRFCFQHPNDFRKCIKVKKRRDGWEENLIEWFYLRSLSFKKYEVPCLVKCYGWVSTNIGYGVVFDKVVDEDGSDSLTLKKFIKEEYEKLSCETVLEMAEELKKHCLGYSIAVTEPNENNIMVRKEASGCKFVLIDGIGGREGVSIKNILYIIFSFYARRKTKKQFFRFEKKIKIWFDRG</sequence>
<name>A0A368U8L3_9GAMM</name>
<dbReference type="EMBL" id="QPIJ01000013">
    <property type="protein sequence ID" value="RCV92452.1"/>
    <property type="molecule type" value="Genomic_DNA"/>
</dbReference>
<evidence type="ECO:0000313" key="1">
    <source>
        <dbReference type="EMBL" id="RCV92452.1"/>
    </source>
</evidence>
<keyword evidence="2" id="KW-1185">Reference proteome</keyword>
<dbReference type="Pfam" id="PF10707">
    <property type="entry name" value="YrbL-PhoP_reg"/>
    <property type="match status" value="1"/>
</dbReference>
<evidence type="ECO:0008006" key="3">
    <source>
        <dbReference type="Google" id="ProtNLM"/>
    </source>
</evidence>